<evidence type="ECO:0000313" key="2">
    <source>
        <dbReference type="Proteomes" id="UP000012589"/>
    </source>
</evidence>
<proteinExistence type="predicted"/>
<dbReference type="HOGENOM" id="CLU_2395327_0_0_9"/>
<dbReference type="AlphaFoldDB" id="N2A5C6"/>
<reference evidence="1 2" key="1">
    <citation type="journal article" date="2014" name="Genome Announc.">
        <title>Draft genome sequences of the altered schaedler flora, a defined bacterial community from gnotobiotic mice.</title>
        <authorList>
            <person name="Wannemuehler M.J."/>
            <person name="Overstreet A.M."/>
            <person name="Ward D.V."/>
            <person name="Phillips G.J."/>
        </authorList>
    </citation>
    <scope>NUCLEOTIDE SEQUENCE [LARGE SCALE GENOMIC DNA]</scope>
    <source>
        <strain evidence="1 2">ASF492</strain>
    </source>
</reference>
<gene>
    <name evidence="1" type="ORF">C823_03242</name>
</gene>
<sequence length="93" mass="11511">MVYQLTEPVRYNHLWKKRNKQRISNQILLRFDISAVYVNQVSKRLKRVKRNSYRKYKIKRLLHGRNSDFFQHKVQIGNQKIKIFKKQQQPQIQ</sequence>
<keyword evidence="2" id="KW-1185">Reference proteome</keyword>
<dbReference type="Proteomes" id="UP000012589">
    <property type="component" value="Unassembled WGS sequence"/>
</dbReference>
<dbReference type="EMBL" id="AQFT01000096">
    <property type="protein sequence ID" value="EMZ24557.1"/>
    <property type="molecule type" value="Genomic_DNA"/>
</dbReference>
<evidence type="ECO:0000313" key="1">
    <source>
        <dbReference type="EMBL" id="EMZ24557.1"/>
    </source>
</evidence>
<comment type="caution">
    <text evidence="1">The sequence shown here is derived from an EMBL/GenBank/DDBJ whole genome shotgun (WGS) entry which is preliminary data.</text>
</comment>
<name>N2A5C6_9FIRM</name>
<protein>
    <submittedName>
        <fullName evidence="1">Uncharacterized protein</fullName>
    </submittedName>
</protein>
<accession>N2A5C6</accession>
<organism evidence="1 2">
    <name type="scientific">Eubacterium plexicaudatum ASF492</name>
    <dbReference type="NCBI Taxonomy" id="1235802"/>
    <lineage>
        <taxon>Bacteria</taxon>
        <taxon>Bacillati</taxon>
        <taxon>Bacillota</taxon>
        <taxon>Clostridia</taxon>
        <taxon>Eubacteriales</taxon>
        <taxon>Eubacteriaceae</taxon>
        <taxon>Eubacterium</taxon>
    </lineage>
</organism>